<reference evidence="9" key="1">
    <citation type="journal article" date="2019" name="Int. J. Syst. Evol. Microbiol.">
        <title>The Global Catalogue of Microorganisms (GCM) 10K type strain sequencing project: providing services to taxonomists for standard genome sequencing and annotation.</title>
        <authorList>
            <consortium name="The Broad Institute Genomics Platform"/>
            <consortium name="The Broad Institute Genome Sequencing Center for Infectious Disease"/>
            <person name="Wu L."/>
            <person name="Ma J."/>
        </authorList>
    </citation>
    <scope>NUCLEOTIDE SEQUENCE [LARGE SCALE GENOMIC DNA]</scope>
    <source>
        <strain evidence="9">CCUG 53762</strain>
    </source>
</reference>
<evidence type="ECO:0000256" key="3">
    <source>
        <dbReference type="ARBA" id="ARBA00022630"/>
    </source>
</evidence>
<dbReference type="InterPro" id="IPR029479">
    <property type="entry name" value="Nitroreductase"/>
</dbReference>
<dbReference type="CDD" id="cd02149">
    <property type="entry name" value="NfsB-like"/>
    <property type="match status" value="1"/>
</dbReference>
<keyword evidence="4" id="KW-0288">FMN</keyword>
<evidence type="ECO:0000256" key="2">
    <source>
        <dbReference type="ARBA" id="ARBA00007118"/>
    </source>
</evidence>
<protein>
    <submittedName>
        <fullName evidence="8">NAD(P)H-dependent oxidoreductase</fullName>
    </submittedName>
</protein>
<accession>A0ABW4IA23</accession>
<dbReference type="PANTHER" id="PTHR43673">
    <property type="entry name" value="NAD(P)H NITROREDUCTASE YDGI-RELATED"/>
    <property type="match status" value="1"/>
</dbReference>
<organism evidence="8 9">
    <name type="scientific">Pseudopedobacter beijingensis</name>
    <dbReference type="NCBI Taxonomy" id="1207056"/>
    <lineage>
        <taxon>Bacteria</taxon>
        <taxon>Pseudomonadati</taxon>
        <taxon>Bacteroidota</taxon>
        <taxon>Sphingobacteriia</taxon>
        <taxon>Sphingobacteriales</taxon>
        <taxon>Sphingobacteriaceae</taxon>
        <taxon>Pseudopedobacter</taxon>
    </lineage>
</organism>
<dbReference type="Proteomes" id="UP001597118">
    <property type="component" value="Unassembled WGS sequence"/>
</dbReference>
<dbReference type="EMBL" id="JBHUDG010000003">
    <property type="protein sequence ID" value="MFD1628839.1"/>
    <property type="molecule type" value="Genomic_DNA"/>
</dbReference>
<sequence>MALLEDLKWRYATKRMDGQTVPQEKLDYILEAARYAPSSSGLQPYKIFVVKNGKTLEQLKDFVFNNHPFNQNQIADCSHLLVWAAWDQYTDERVGNVLRNTSTKRNLPIDSSEDYKQRLLNLYESLGKEWQENHTAKQAHISYGLAIAAAAEQKVDATPMEGFDNTKMDEFLGLNQSGLKSVVILPIGYRDKENDWLVKLKKWRTPKEEFITEIK</sequence>
<name>A0ABW4IA23_9SPHI</name>
<evidence type="ECO:0000256" key="5">
    <source>
        <dbReference type="ARBA" id="ARBA00022857"/>
    </source>
</evidence>
<proteinExistence type="inferred from homology"/>
<dbReference type="SUPFAM" id="SSF55469">
    <property type="entry name" value="FMN-dependent nitroreductase-like"/>
    <property type="match status" value="1"/>
</dbReference>
<dbReference type="InterPro" id="IPR000415">
    <property type="entry name" value="Nitroreductase-like"/>
</dbReference>
<dbReference type="RefSeq" id="WP_379661224.1">
    <property type="nucleotide sequence ID" value="NZ_JBHUDG010000003.1"/>
</dbReference>
<comment type="caution">
    <text evidence="8">The sequence shown here is derived from an EMBL/GenBank/DDBJ whole genome shotgun (WGS) entry which is preliminary data.</text>
</comment>
<comment type="cofactor">
    <cofactor evidence="1">
        <name>FMN</name>
        <dbReference type="ChEBI" id="CHEBI:58210"/>
    </cofactor>
</comment>
<evidence type="ECO:0000256" key="4">
    <source>
        <dbReference type="ARBA" id="ARBA00022643"/>
    </source>
</evidence>
<comment type="similarity">
    <text evidence="2">Belongs to the nitroreductase family.</text>
</comment>
<feature type="domain" description="Nitroreductase" evidence="7">
    <location>
        <begin position="7"/>
        <end position="189"/>
    </location>
</feature>
<dbReference type="InterPro" id="IPR033878">
    <property type="entry name" value="NfsB-like"/>
</dbReference>
<evidence type="ECO:0000256" key="6">
    <source>
        <dbReference type="ARBA" id="ARBA00023002"/>
    </source>
</evidence>
<keyword evidence="9" id="KW-1185">Reference proteome</keyword>
<keyword evidence="6" id="KW-0560">Oxidoreductase</keyword>
<keyword evidence="5" id="KW-0521">NADP</keyword>
<dbReference type="PANTHER" id="PTHR43673:SF2">
    <property type="entry name" value="NITROREDUCTASE"/>
    <property type="match status" value="1"/>
</dbReference>
<evidence type="ECO:0000256" key="1">
    <source>
        <dbReference type="ARBA" id="ARBA00001917"/>
    </source>
</evidence>
<evidence type="ECO:0000313" key="8">
    <source>
        <dbReference type="EMBL" id="MFD1628839.1"/>
    </source>
</evidence>
<dbReference type="Pfam" id="PF00881">
    <property type="entry name" value="Nitroreductase"/>
    <property type="match status" value="1"/>
</dbReference>
<keyword evidence="3" id="KW-0285">Flavoprotein</keyword>
<evidence type="ECO:0000313" key="9">
    <source>
        <dbReference type="Proteomes" id="UP001597118"/>
    </source>
</evidence>
<dbReference type="Gene3D" id="3.40.109.10">
    <property type="entry name" value="NADH Oxidase"/>
    <property type="match status" value="1"/>
</dbReference>
<gene>
    <name evidence="8" type="ORF">ACFSAH_03065</name>
</gene>
<evidence type="ECO:0000259" key="7">
    <source>
        <dbReference type="Pfam" id="PF00881"/>
    </source>
</evidence>